<dbReference type="Pfam" id="PF05935">
    <property type="entry name" value="Arylsulfotrans"/>
    <property type="match status" value="1"/>
</dbReference>
<evidence type="ECO:0000256" key="1">
    <source>
        <dbReference type="SAM" id="MobiDB-lite"/>
    </source>
</evidence>
<dbReference type="EMBL" id="RKLQ01000001">
    <property type="protein sequence ID" value="MBX0302221.1"/>
    <property type="molecule type" value="Genomic_DNA"/>
</dbReference>
<dbReference type="Proteomes" id="UP000783863">
    <property type="component" value="Unassembled WGS sequence"/>
</dbReference>
<keyword evidence="3" id="KW-1185">Reference proteome</keyword>
<dbReference type="AlphaFoldDB" id="A0A8J7YF36"/>
<organism evidence="2 3">
    <name type="scientific">Haloarcula salinisoli</name>
    <dbReference type="NCBI Taxonomy" id="2487746"/>
    <lineage>
        <taxon>Archaea</taxon>
        <taxon>Methanobacteriati</taxon>
        <taxon>Methanobacteriota</taxon>
        <taxon>Stenosarchaea group</taxon>
        <taxon>Halobacteria</taxon>
        <taxon>Halobacteriales</taxon>
        <taxon>Haloarculaceae</taxon>
        <taxon>Haloarcula</taxon>
    </lineage>
</organism>
<comment type="caution">
    <text evidence="2">The sequence shown here is derived from an EMBL/GenBank/DDBJ whole genome shotgun (WGS) entry which is preliminary data.</text>
</comment>
<accession>A0A8J7YF36</accession>
<reference evidence="2" key="1">
    <citation type="submission" date="2021-06" db="EMBL/GenBank/DDBJ databases">
        <title>Halomicroarcula sp. F24A a new haloarchaeum isolated from saline soil.</title>
        <authorList>
            <person name="Duran-Viseras A."/>
            <person name="Sanchez-Porro C."/>
            <person name="Ventosa A."/>
        </authorList>
    </citation>
    <scope>NUCLEOTIDE SEQUENCE</scope>
    <source>
        <strain evidence="2">F24A</strain>
    </source>
</reference>
<feature type="region of interest" description="Disordered" evidence="1">
    <location>
        <begin position="364"/>
        <end position="405"/>
    </location>
</feature>
<evidence type="ECO:0000313" key="3">
    <source>
        <dbReference type="Proteomes" id="UP000783863"/>
    </source>
</evidence>
<dbReference type="InterPro" id="IPR010262">
    <property type="entry name" value="Arylsulfotransferase_bact"/>
</dbReference>
<dbReference type="SUPFAM" id="SSF63829">
    <property type="entry name" value="Calcium-dependent phosphotriesterase"/>
    <property type="match status" value="1"/>
</dbReference>
<protein>
    <submittedName>
        <fullName evidence="2">Aryl-sulfate sulfotransferase</fullName>
    </submittedName>
</protein>
<name>A0A8J7YF36_9EURY</name>
<gene>
    <name evidence="2" type="ORF">EGD98_00900</name>
</gene>
<dbReference type="Gene3D" id="2.120.10.30">
    <property type="entry name" value="TolB, C-terminal domain"/>
    <property type="match status" value="1"/>
</dbReference>
<proteinExistence type="predicted"/>
<feature type="region of interest" description="Disordered" evidence="1">
    <location>
        <begin position="475"/>
        <end position="498"/>
    </location>
</feature>
<sequence length="498" mass="54167">MLTPGQHVNTDVSSRGSVRVRRFAHDWVSRRRLRLALLAVLALSMLVVLQGAATAPRSGTAADVPEAPPSDGITVATESARYGTIMAWHPNGSRLYYEDEHTKYFDVDPVAETAATVEYTATDTIHTEGPDCRAPPCARNLVERTNLTTGETTVIRSRYDDTETAAEWHDHVRVGESEILIADMNADEVLLVNTTTGLTEWRWDAQNAFPVTGGGPYPGDWTHLNDVELLDDGRIMVSLRNQDQVVFLERETGIQTNWTLGADDQHGILHEQHNPDYIPEARGGPAVVVADSENSRLVEYQRTNGSWEQSWTWADAGLQWPRDADRLPSGNTLVTDTHGDRVLEVAPNGSVVWSVPLAHPYDAERLGTGEGSSSGESARRANLTSRSVGADGGGGGQAGDSSAKSDRDAVVAVAKLLRQVVPSRWLNAVYYVAPVWVGVAEAVATVVGLATLLSWFLLELRWRLPPAGLRLPVYRTGPTDDGSDQPSESAGGERDHTD</sequence>
<dbReference type="InterPro" id="IPR011042">
    <property type="entry name" value="6-blade_b-propeller_TolB-like"/>
</dbReference>
<evidence type="ECO:0000313" key="2">
    <source>
        <dbReference type="EMBL" id="MBX0302221.1"/>
    </source>
</evidence>
<dbReference type="GO" id="GO:0004062">
    <property type="term" value="F:aryl sulfotransferase activity"/>
    <property type="evidence" value="ECO:0007669"/>
    <property type="project" value="InterPro"/>
</dbReference>